<proteinExistence type="predicted"/>
<name>A0A7D5F863_9MICO</name>
<evidence type="ECO:0008006" key="4">
    <source>
        <dbReference type="Google" id="ProtNLM"/>
    </source>
</evidence>
<gene>
    <name evidence="2" type="ORF">HW566_12710</name>
</gene>
<feature type="signal peptide" evidence="1">
    <location>
        <begin position="1"/>
        <end position="32"/>
    </location>
</feature>
<feature type="chain" id="PRO_5028870467" description="Hemagglutinin" evidence="1">
    <location>
        <begin position="33"/>
        <end position="688"/>
    </location>
</feature>
<dbReference type="RefSeq" id="WP_178013405.1">
    <property type="nucleotide sequence ID" value="NZ_CP058316.1"/>
</dbReference>
<dbReference type="Proteomes" id="UP000509638">
    <property type="component" value="Chromosome"/>
</dbReference>
<evidence type="ECO:0000313" key="3">
    <source>
        <dbReference type="Proteomes" id="UP000509638"/>
    </source>
</evidence>
<dbReference type="EMBL" id="CP058316">
    <property type="protein sequence ID" value="QLD12553.1"/>
    <property type="molecule type" value="Genomic_DNA"/>
</dbReference>
<protein>
    <recommendedName>
        <fullName evidence="4">Hemagglutinin</fullName>
    </recommendedName>
</protein>
<evidence type="ECO:0000256" key="1">
    <source>
        <dbReference type="SAM" id="SignalP"/>
    </source>
</evidence>
<organism evidence="2 3">
    <name type="scientific">Microbacterium oleivorans</name>
    <dbReference type="NCBI Taxonomy" id="273677"/>
    <lineage>
        <taxon>Bacteria</taxon>
        <taxon>Bacillati</taxon>
        <taxon>Actinomycetota</taxon>
        <taxon>Actinomycetes</taxon>
        <taxon>Micrococcales</taxon>
        <taxon>Microbacteriaceae</taxon>
        <taxon>Microbacterium</taxon>
    </lineage>
</organism>
<sequence>MSSTSRASRAGAAAALTVFALVLALIPGMASAAEPTDVSAATTAATAPVAATASPVPAAVDMSTFNPGNIISDEVFFDRTTMGEIDIQAFLNARGERCSSGHTCLRNYRMNTVTKAADSYCTGYSGAANESAARIIAKVAASCNINPQVLLVTLQKEQRLVTRGDPGSGHYQFAMGQGCPDTAACDSRYYGFQNQVYGAARQFQIYAEGRYFTWYAPGRTWNILYHPNSSLGCGSSPVYIANKATSGLYYYTPYQPNRAALAAGSGEGDRCSSYGNRNFFRFFTDWFGSTQGAQGNLVRTASAPQIYVVVNGVRRHVQSQEDLSVLTARLGPVAVISDGRMAQLPRGAAMTRLARDARDGRMYLLQADGTKHHFTSASLVTRYGFAMDNYLDLPAAQLDAYSSGAAVGDLFRADDGPEVFKYDAGSRRHIYSQIAWDQERRTLGDYVAVLPRTTVNTFRTAAPLLGAGVLVKETSSPAVYVAGYGDELMHLPSWALASEAGLSARAVVPDTTLRSHRVVGTLAPMLRCGDRTGVVGEGGLNRVTGAFSGSPATVPASICSALTWSSKVVEGPVFIGTNGGSRIYTASTTTLRHVRDADVQRRLADGKPIRVVSWSPDMIATMAAGAPHLSDGSFAQFGDARVFVADGAAIRHVRSLETLRSLAGPGPIVVEQLPAAFLGSYAEKAAID</sequence>
<dbReference type="AlphaFoldDB" id="A0A7D5F863"/>
<accession>A0A7D5F863</accession>
<reference evidence="2 3" key="1">
    <citation type="submission" date="2020-06" db="EMBL/GenBank/DDBJ databases">
        <authorList>
            <person name="Jo H."/>
        </authorList>
    </citation>
    <scope>NUCLEOTIDE SEQUENCE [LARGE SCALE GENOMIC DNA]</scope>
    <source>
        <strain evidence="2 3">I46</strain>
    </source>
</reference>
<keyword evidence="1" id="KW-0732">Signal</keyword>
<evidence type="ECO:0000313" key="2">
    <source>
        <dbReference type="EMBL" id="QLD12553.1"/>
    </source>
</evidence>